<feature type="compositionally biased region" description="Acidic residues" evidence="1">
    <location>
        <begin position="113"/>
        <end position="147"/>
    </location>
</feature>
<reference evidence="2 3" key="1">
    <citation type="submission" date="2020-02" db="EMBL/GenBank/DDBJ databases">
        <title>Shewanella WXL01 sp. nov., a marine bacterium isolated from green algae in Luhuitou Fringing Reef (Northern South China Sea).</title>
        <authorList>
            <person name="Wang X."/>
        </authorList>
    </citation>
    <scope>NUCLEOTIDE SEQUENCE [LARGE SCALE GENOMIC DNA]</scope>
    <source>
        <strain evidence="2 3">MCCC 1A01895</strain>
    </source>
</reference>
<proteinExistence type="predicted"/>
<dbReference type="Proteomes" id="UP000811844">
    <property type="component" value="Unassembled WGS sequence"/>
</dbReference>
<comment type="caution">
    <text evidence="2">The sequence shown here is derived from an EMBL/GenBank/DDBJ whole genome shotgun (WGS) entry which is preliminary data.</text>
</comment>
<accession>A0ABS5I3W9</accession>
<evidence type="ECO:0000256" key="1">
    <source>
        <dbReference type="SAM" id="MobiDB-lite"/>
    </source>
</evidence>
<dbReference type="EMBL" id="JAAIKR010000012">
    <property type="protein sequence ID" value="MBR9728717.1"/>
    <property type="molecule type" value="Genomic_DNA"/>
</dbReference>
<protein>
    <submittedName>
        <fullName evidence="2">Uncharacterized protein</fullName>
    </submittedName>
</protein>
<gene>
    <name evidence="2" type="ORF">G3R48_12095</name>
</gene>
<organism evidence="2 3">
    <name type="scientific">Shewanella intestini</name>
    <dbReference type="NCBI Taxonomy" id="2017544"/>
    <lineage>
        <taxon>Bacteria</taxon>
        <taxon>Pseudomonadati</taxon>
        <taxon>Pseudomonadota</taxon>
        <taxon>Gammaproteobacteria</taxon>
        <taxon>Alteromonadales</taxon>
        <taxon>Shewanellaceae</taxon>
        <taxon>Shewanella</taxon>
    </lineage>
</organism>
<feature type="region of interest" description="Disordered" evidence="1">
    <location>
        <begin position="94"/>
        <end position="147"/>
    </location>
</feature>
<name>A0ABS5I3W9_9GAMM</name>
<evidence type="ECO:0000313" key="3">
    <source>
        <dbReference type="Proteomes" id="UP000811844"/>
    </source>
</evidence>
<sequence>MFNKATKQLWFGELRTVRGNTVVIYDGRLPEASPGRLYFYHSGRDAIIEFVEDIVKPNLYELDDAQTQAAKDSYLHAWEKSRQAFVAANLSRFDASDIPDSGPAPKPKAKPDEEAEPVAEVEDYVDTDDDEKDEDFDDMGDNLDDMD</sequence>
<keyword evidence="3" id="KW-1185">Reference proteome</keyword>
<dbReference type="RefSeq" id="WP_153664957.1">
    <property type="nucleotide sequence ID" value="NZ_JAAIKR010000012.1"/>
</dbReference>
<evidence type="ECO:0000313" key="2">
    <source>
        <dbReference type="EMBL" id="MBR9728717.1"/>
    </source>
</evidence>